<keyword evidence="4" id="KW-1185">Reference proteome</keyword>
<feature type="compositionally biased region" description="Low complexity" evidence="1">
    <location>
        <begin position="68"/>
        <end position="95"/>
    </location>
</feature>
<organism evidence="3 4">
    <name type="scientific">Oidiodendron maius (strain Zn)</name>
    <dbReference type="NCBI Taxonomy" id="913774"/>
    <lineage>
        <taxon>Eukaryota</taxon>
        <taxon>Fungi</taxon>
        <taxon>Dikarya</taxon>
        <taxon>Ascomycota</taxon>
        <taxon>Pezizomycotina</taxon>
        <taxon>Leotiomycetes</taxon>
        <taxon>Leotiomycetes incertae sedis</taxon>
        <taxon>Myxotrichaceae</taxon>
        <taxon>Oidiodendron</taxon>
    </lineage>
</organism>
<sequence>MTTLDLIESAATWLSNCVSRSCSDNTNDITSATSVYIAYCSEAGYVPASTPAETTLTTIATSANVNTATGSTSPAATAAAPTSESTSTGGSVNNNNGGGSSSGGLSPGIDTGVAIASLVVGIAAVWIGWMTYKWMTKSNST</sequence>
<proteinExistence type="predicted"/>
<keyword evidence="2" id="KW-0472">Membrane</keyword>
<reference evidence="3 4" key="1">
    <citation type="submission" date="2014-04" db="EMBL/GenBank/DDBJ databases">
        <authorList>
            <consortium name="DOE Joint Genome Institute"/>
            <person name="Kuo A."/>
            <person name="Martino E."/>
            <person name="Perotto S."/>
            <person name="Kohler A."/>
            <person name="Nagy L.G."/>
            <person name="Floudas D."/>
            <person name="Copeland A."/>
            <person name="Barry K.W."/>
            <person name="Cichocki N."/>
            <person name="Veneault-Fourrey C."/>
            <person name="LaButti K."/>
            <person name="Lindquist E.A."/>
            <person name="Lipzen A."/>
            <person name="Lundell T."/>
            <person name="Morin E."/>
            <person name="Murat C."/>
            <person name="Sun H."/>
            <person name="Tunlid A."/>
            <person name="Henrissat B."/>
            <person name="Grigoriev I.V."/>
            <person name="Hibbett D.S."/>
            <person name="Martin F."/>
            <person name="Nordberg H.P."/>
            <person name="Cantor M.N."/>
            <person name="Hua S.X."/>
        </authorList>
    </citation>
    <scope>NUCLEOTIDE SEQUENCE [LARGE SCALE GENOMIC DNA]</scope>
    <source>
        <strain evidence="3 4">Zn</strain>
    </source>
</reference>
<dbReference type="OrthoDB" id="5421290at2759"/>
<name>A0A0C3GKZ8_OIDMZ</name>
<dbReference type="Proteomes" id="UP000054321">
    <property type="component" value="Unassembled WGS sequence"/>
</dbReference>
<feature type="transmembrane region" description="Helical" evidence="2">
    <location>
        <begin position="112"/>
        <end position="132"/>
    </location>
</feature>
<evidence type="ECO:0000313" key="3">
    <source>
        <dbReference type="EMBL" id="KIM96800.1"/>
    </source>
</evidence>
<dbReference type="EMBL" id="KN832883">
    <property type="protein sequence ID" value="KIM96800.1"/>
    <property type="molecule type" value="Genomic_DNA"/>
</dbReference>
<dbReference type="HOGENOM" id="CLU_1825837_0_0_1"/>
<protein>
    <submittedName>
        <fullName evidence="3">Uncharacterized protein</fullName>
    </submittedName>
</protein>
<reference evidence="4" key="2">
    <citation type="submission" date="2015-01" db="EMBL/GenBank/DDBJ databases">
        <title>Evolutionary Origins and Diversification of the Mycorrhizal Mutualists.</title>
        <authorList>
            <consortium name="DOE Joint Genome Institute"/>
            <consortium name="Mycorrhizal Genomics Consortium"/>
            <person name="Kohler A."/>
            <person name="Kuo A."/>
            <person name="Nagy L.G."/>
            <person name="Floudas D."/>
            <person name="Copeland A."/>
            <person name="Barry K.W."/>
            <person name="Cichocki N."/>
            <person name="Veneault-Fourrey C."/>
            <person name="LaButti K."/>
            <person name="Lindquist E.A."/>
            <person name="Lipzen A."/>
            <person name="Lundell T."/>
            <person name="Morin E."/>
            <person name="Murat C."/>
            <person name="Riley R."/>
            <person name="Ohm R."/>
            <person name="Sun H."/>
            <person name="Tunlid A."/>
            <person name="Henrissat B."/>
            <person name="Grigoriev I.V."/>
            <person name="Hibbett D.S."/>
            <person name="Martin F."/>
        </authorList>
    </citation>
    <scope>NUCLEOTIDE SEQUENCE [LARGE SCALE GENOMIC DNA]</scope>
    <source>
        <strain evidence="4">Zn</strain>
    </source>
</reference>
<evidence type="ECO:0000313" key="4">
    <source>
        <dbReference type="Proteomes" id="UP000054321"/>
    </source>
</evidence>
<dbReference type="InParanoid" id="A0A0C3GKZ8"/>
<evidence type="ECO:0000256" key="2">
    <source>
        <dbReference type="SAM" id="Phobius"/>
    </source>
</evidence>
<evidence type="ECO:0000256" key="1">
    <source>
        <dbReference type="SAM" id="MobiDB-lite"/>
    </source>
</evidence>
<keyword evidence="2" id="KW-0812">Transmembrane</keyword>
<dbReference type="AlphaFoldDB" id="A0A0C3GKZ8"/>
<feature type="region of interest" description="Disordered" evidence="1">
    <location>
        <begin position="68"/>
        <end position="103"/>
    </location>
</feature>
<keyword evidence="2" id="KW-1133">Transmembrane helix</keyword>
<gene>
    <name evidence="3" type="ORF">OIDMADRAFT_32711</name>
</gene>
<accession>A0A0C3GKZ8</accession>